<keyword evidence="3" id="KW-1185">Reference proteome</keyword>
<evidence type="ECO:0000313" key="2">
    <source>
        <dbReference type="EMBL" id="GFE52791.1"/>
    </source>
</evidence>
<dbReference type="EMBL" id="BLIY01000003">
    <property type="protein sequence ID" value="GFE52791.1"/>
    <property type="molecule type" value="Genomic_DNA"/>
</dbReference>
<dbReference type="Proteomes" id="UP001057455">
    <property type="component" value="Unassembled WGS sequence"/>
</dbReference>
<protein>
    <submittedName>
        <fullName evidence="2">Integral membrane protein protein, putative</fullName>
    </submittedName>
</protein>
<reference evidence="2" key="1">
    <citation type="submission" date="2019-12" db="EMBL/GenBank/DDBJ databases">
        <title>Genome sequence of Babesia ovis.</title>
        <authorList>
            <person name="Yamagishi J."/>
            <person name="Sevinc F."/>
            <person name="Xuan X."/>
        </authorList>
    </citation>
    <scope>NUCLEOTIDE SEQUENCE</scope>
    <source>
        <strain evidence="2">Selcuk</strain>
    </source>
</reference>
<name>A0A9W5T8P1_BABOV</name>
<evidence type="ECO:0000256" key="1">
    <source>
        <dbReference type="SAM" id="MobiDB-lite"/>
    </source>
</evidence>
<proteinExistence type="predicted"/>
<dbReference type="AlphaFoldDB" id="A0A9W5T8P1"/>
<sequence length="625" mass="70740">MVDLPVVSFEEFLEALIADRILDLNYDGILPRLVVSVRKSYSEGLSTPFGPLSSAAAIFLKASQHKDTYRRNPSEPIFKPHEARKYIQQRNTIIHWFKRAKEQPSRRDFPAPDPVETLVRIFNYSRYRRRDNEINADTIWNDVITGDELSFTDSDTDDTSDVHKDDADGARPSDSGEIDSESTLVKAEVTALPHVTSNTTSHMNICTGSSKDPYTNGIFTSHPSVKEECPDPGGSVHYTSGINDDPSAIDVIAIGITEIDRCKGENVVVEAESTSNNNSDIVSPDCCRDDTVGNSTDTNGPVAINPPVEATTSEGEDRKYFCNTAVVFYGGANLVTACYYFIKQLVSKPISDLISYPEHLRSRHSFILWQNAHLQHICCRELMFAYSSNEITHAKLVEILTNKKSKCCVLEDIDLLPTDLQLLISKQAQKNDRPFLFLTRNIHQISLRIRSLSFTFRVPPIDVTMLIESALSSKLCPTLFAGVPRNSIVEFATRARDDLLWFYHGMINLQQKKFFSFRRDILPLKRIVHCIAFQEKNLRTIMFIKDTVTNLVPIYMRNPFIFWLDFLDEFDSVVRSNMLGTKERLHHLIAEKSTILANVPDPRTTLEATFLEMMDIVSVDAPVRL</sequence>
<gene>
    <name evidence="2" type="ORF">BaOVIS_001950</name>
</gene>
<evidence type="ECO:0000313" key="3">
    <source>
        <dbReference type="Proteomes" id="UP001057455"/>
    </source>
</evidence>
<feature type="region of interest" description="Disordered" evidence="1">
    <location>
        <begin position="151"/>
        <end position="181"/>
    </location>
</feature>
<accession>A0A9W5T8P1</accession>
<feature type="compositionally biased region" description="Basic and acidic residues" evidence="1">
    <location>
        <begin position="160"/>
        <end position="171"/>
    </location>
</feature>
<comment type="caution">
    <text evidence="2">The sequence shown here is derived from an EMBL/GenBank/DDBJ whole genome shotgun (WGS) entry which is preliminary data.</text>
</comment>
<dbReference type="OrthoDB" id="360916at2759"/>
<organism evidence="2 3">
    <name type="scientific">Babesia ovis</name>
    <dbReference type="NCBI Taxonomy" id="5869"/>
    <lineage>
        <taxon>Eukaryota</taxon>
        <taxon>Sar</taxon>
        <taxon>Alveolata</taxon>
        <taxon>Apicomplexa</taxon>
        <taxon>Aconoidasida</taxon>
        <taxon>Piroplasmida</taxon>
        <taxon>Babesiidae</taxon>
        <taxon>Babesia</taxon>
    </lineage>
</organism>